<sequence length="394" mass="41819">MKACRHTDRAAGLHSTGTCRRTRLTTFRADCRPGGICARVVFTEPQDRSRKETVPSFRRTCLPQCKTAGKLQSLRQLAVARAAKTEGSETDTGTQQDNGLPYAGLAVLYAALGAFLFAAPHAAADVMFGAAAGPHDFLHEVLFQLLAIFFELVALYNINQKYAADEGRLGEVIHVRSNASLASFAGVCLGLTLLSFVLVPIITPGAGAAFGLLSGAQLLTGLRAYAKYSPAGANPIAMLGSYAGDLTQLAKIDGLNTGLYSMFTATFIGIGLGFLFAPNLTAAGMFSLGGALGTEDQFLWELLGGTIATVVGPIAYMQQEAALQNNFSMRPKRLMMGGLALASGAYTFTLLPILFTDKAGSLLFWAGFPWGTLAVASTLVAVKPKENPQWYTPW</sequence>
<proteinExistence type="predicted"/>
<keyword evidence="1" id="KW-0812">Transmembrane</keyword>
<keyword evidence="3" id="KW-1185">Reference proteome</keyword>
<feature type="transmembrane region" description="Helical" evidence="1">
    <location>
        <begin position="179"/>
        <end position="202"/>
    </location>
</feature>
<comment type="caution">
    <text evidence="2">The sequence shown here is derived from an EMBL/GenBank/DDBJ whole genome shotgun (WGS) entry which is preliminary data.</text>
</comment>
<feature type="transmembrane region" description="Helical" evidence="1">
    <location>
        <begin position="298"/>
        <end position="317"/>
    </location>
</feature>
<organism evidence="2 3">
    <name type="scientific">Symbiochloris irregularis</name>
    <dbReference type="NCBI Taxonomy" id="706552"/>
    <lineage>
        <taxon>Eukaryota</taxon>
        <taxon>Viridiplantae</taxon>
        <taxon>Chlorophyta</taxon>
        <taxon>core chlorophytes</taxon>
        <taxon>Trebouxiophyceae</taxon>
        <taxon>Trebouxiales</taxon>
        <taxon>Trebouxiaceae</taxon>
        <taxon>Symbiochloris</taxon>
    </lineage>
</organism>
<reference evidence="2 3" key="1">
    <citation type="journal article" date="2024" name="Nat. Commun.">
        <title>Phylogenomics reveals the evolutionary origins of lichenization in chlorophyte algae.</title>
        <authorList>
            <person name="Puginier C."/>
            <person name="Libourel C."/>
            <person name="Otte J."/>
            <person name="Skaloud P."/>
            <person name="Haon M."/>
            <person name="Grisel S."/>
            <person name="Petersen M."/>
            <person name="Berrin J.G."/>
            <person name="Delaux P.M."/>
            <person name="Dal Grande F."/>
            <person name="Keller J."/>
        </authorList>
    </citation>
    <scope>NUCLEOTIDE SEQUENCE [LARGE SCALE GENOMIC DNA]</scope>
    <source>
        <strain evidence="2 3">SAG 2036</strain>
    </source>
</reference>
<gene>
    <name evidence="2" type="ORF">WJX73_001201</name>
</gene>
<name>A0AAW1PMJ3_9CHLO</name>
<dbReference type="AlphaFoldDB" id="A0AAW1PMJ3"/>
<evidence type="ECO:0000313" key="3">
    <source>
        <dbReference type="Proteomes" id="UP001465755"/>
    </source>
</evidence>
<feature type="transmembrane region" description="Helical" evidence="1">
    <location>
        <begin position="102"/>
        <end position="121"/>
    </location>
</feature>
<dbReference type="EMBL" id="JALJOQ010000021">
    <property type="protein sequence ID" value="KAK9809288.1"/>
    <property type="molecule type" value="Genomic_DNA"/>
</dbReference>
<evidence type="ECO:0000313" key="2">
    <source>
        <dbReference type="EMBL" id="KAK9809288.1"/>
    </source>
</evidence>
<feature type="transmembrane region" description="Helical" evidence="1">
    <location>
        <begin position="141"/>
        <end position="158"/>
    </location>
</feature>
<keyword evidence="1" id="KW-0472">Membrane</keyword>
<accession>A0AAW1PMJ3</accession>
<feature type="transmembrane region" description="Helical" evidence="1">
    <location>
        <begin position="338"/>
        <end position="356"/>
    </location>
</feature>
<evidence type="ECO:0000256" key="1">
    <source>
        <dbReference type="SAM" id="Phobius"/>
    </source>
</evidence>
<feature type="transmembrane region" description="Helical" evidence="1">
    <location>
        <begin position="362"/>
        <end position="382"/>
    </location>
</feature>
<protein>
    <submittedName>
        <fullName evidence="2">Uncharacterized protein</fullName>
    </submittedName>
</protein>
<feature type="transmembrane region" description="Helical" evidence="1">
    <location>
        <begin position="259"/>
        <end position="278"/>
    </location>
</feature>
<dbReference type="Proteomes" id="UP001465755">
    <property type="component" value="Unassembled WGS sequence"/>
</dbReference>
<keyword evidence="1" id="KW-1133">Transmembrane helix</keyword>